<reference evidence="1 2" key="1">
    <citation type="submission" date="2013-03" db="EMBL/GenBank/DDBJ databases">
        <title>The Genome Sequence of Cladophialophora psammophila CBS 110553.</title>
        <authorList>
            <consortium name="The Broad Institute Genomics Platform"/>
            <person name="Cuomo C."/>
            <person name="de Hoog S."/>
            <person name="Gorbushina A."/>
            <person name="Walker B."/>
            <person name="Young S.K."/>
            <person name="Zeng Q."/>
            <person name="Gargeya S."/>
            <person name="Fitzgerald M."/>
            <person name="Haas B."/>
            <person name="Abouelleil A."/>
            <person name="Allen A.W."/>
            <person name="Alvarado L."/>
            <person name="Arachchi H.M."/>
            <person name="Berlin A.M."/>
            <person name="Chapman S.B."/>
            <person name="Gainer-Dewar J."/>
            <person name="Goldberg J."/>
            <person name="Griggs A."/>
            <person name="Gujja S."/>
            <person name="Hansen M."/>
            <person name="Howarth C."/>
            <person name="Imamovic A."/>
            <person name="Ireland A."/>
            <person name="Larimer J."/>
            <person name="McCowan C."/>
            <person name="Murphy C."/>
            <person name="Pearson M."/>
            <person name="Poon T.W."/>
            <person name="Priest M."/>
            <person name="Roberts A."/>
            <person name="Saif S."/>
            <person name="Shea T."/>
            <person name="Sisk P."/>
            <person name="Sykes S."/>
            <person name="Wortman J."/>
            <person name="Nusbaum C."/>
            <person name="Birren B."/>
        </authorList>
    </citation>
    <scope>NUCLEOTIDE SEQUENCE [LARGE SCALE GENOMIC DNA]</scope>
    <source>
        <strain evidence="1 2">CBS 110553</strain>
    </source>
</reference>
<dbReference type="InterPro" id="IPR023393">
    <property type="entry name" value="START-like_dom_sf"/>
</dbReference>
<dbReference type="PANTHER" id="PTHR39332">
    <property type="entry name" value="BLL4707 PROTEIN"/>
    <property type="match status" value="1"/>
</dbReference>
<gene>
    <name evidence="1" type="ORF">A1O5_11693</name>
</gene>
<name>W9W5M4_9EURO</name>
<dbReference type="Gene3D" id="3.30.530.20">
    <property type="match status" value="1"/>
</dbReference>
<dbReference type="GeneID" id="19196382"/>
<keyword evidence="2" id="KW-1185">Reference proteome</keyword>
<dbReference type="Pfam" id="PF10604">
    <property type="entry name" value="Polyketide_cyc2"/>
    <property type="match status" value="1"/>
</dbReference>
<dbReference type="SUPFAM" id="SSF55961">
    <property type="entry name" value="Bet v1-like"/>
    <property type="match status" value="1"/>
</dbReference>
<comment type="caution">
    <text evidence="1">The sequence shown here is derived from an EMBL/GenBank/DDBJ whole genome shotgun (WGS) entry which is preliminary data.</text>
</comment>
<protein>
    <recommendedName>
        <fullName evidence="3">SRPBCC family protein</fullName>
    </recommendedName>
</protein>
<sequence>MTTQRTKIHEERVVWDFPIEAVWSLVSSFGAIQAWMPSITYCAVDGHGVGATRTVIGLAGEVKETLEVLDDKEHFISYRIKDPVPLPAKGGFGSWKLESKGENKTTIVWTADAEEVAVEAIPELQKVYEPFMKDCLAGLKKALS</sequence>
<organism evidence="1 2">
    <name type="scientific">Cladophialophora psammophila CBS 110553</name>
    <dbReference type="NCBI Taxonomy" id="1182543"/>
    <lineage>
        <taxon>Eukaryota</taxon>
        <taxon>Fungi</taxon>
        <taxon>Dikarya</taxon>
        <taxon>Ascomycota</taxon>
        <taxon>Pezizomycotina</taxon>
        <taxon>Eurotiomycetes</taxon>
        <taxon>Chaetothyriomycetidae</taxon>
        <taxon>Chaetothyriales</taxon>
        <taxon>Herpotrichiellaceae</taxon>
        <taxon>Cladophialophora</taxon>
    </lineage>
</organism>
<accession>W9W5M4</accession>
<dbReference type="EMBL" id="AMGX01000027">
    <property type="protein sequence ID" value="EXJ63372.1"/>
    <property type="molecule type" value="Genomic_DNA"/>
</dbReference>
<evidence type="ECO:0008006" key="3">
    <source>
        <dbReference type="Google" id="ProtNLM"/>
    </source>
</evidence>
<dbReference type="eggNOG" id="ENOG502SNXH">
    <property type="taxonomic scope" value="Eukaryota"/>
</dbReference>
<dbReference type="HOGENOM" id="CLU_106645_2_0_1"/>
<dbReference type="CDD" id="cd07821">
    <property type="entry name" value="PYR_PYL_RCAR_like"/>
    <property type="match status" value="1"/>
</dbReference>
<dbReference type="PANTHER" id="PTHR39332:SF7">
    <property type="entry name" value="SRPBCC FAMILY PROTEIN"/>
    <property type="match status" value="1"/>
</dbReference>
<dbReference type="AlphaFoldDB" id="W9W5M4"/>
<proteinExistence type="predicted"/>
<dbReference type="InterPro" id="IPR019587">
    <property type="entry name" value="Polyketide_cyclase/dehydratase"/>
</dbReference>
<dbReference type="Proteomes" id="UP000019471">
    <property type="component" value="Unassembled WGS sequence"/>
</dbReference>
<evidence type="ECO:0000313" key="1">
    <source>
        <dbReference type="EMBL" id="EXJ63372.1"/>
    </source>
</evidence>
<evidence type="ECO:0000313" key="2">
    <source>
        <dbReference type="Proteomes" id="UP000019471"/>
    </source>
</evidence>
<dbReference type="RefSeq" id="XP_007750455.1">
    <property type="nucleotide sequence ID" value="XM_007752265.1"/>
</dbReference>
<dbReference type="OrthoDB" id="4436220at2759"/>